<feature type="compositionally biased region" description="Low complexity" evidence="1">
    <location>
        <begin position="96"/>
        <end position="106"/>
    </location>
</feature>
<reference evidence="2 3" key="1">
    <citation type="journal article" date="2023" name="G3 (Bethesda)">
        <title>A chromosome-length genome assembly and annotation of blackberry (Rubus argutus, cv. 'Hillquist').</title>
        <authorList>
            <person name="Bruna T."/>
            <person name="Aryal R."/>
            <person name="Dudchenko O."/>
            <person name="Sargent D.J."/>
            <person name="Mead D."/>
            <person name="Buti M."/>
            <person name="Cavallini A."/>
            <person name="Hytonen T."/>
            <person name="Andres J."/>
            <person name="Pham M."/>
            <person name="Weisz D."/>
            <person name="Mascagni F."/>
            <person name="Usai G."/>
            <person name="Natali L."/>
            <person name="Bassil N."/>
            <person name="Fernandez G.E."/>
            <person name="Lomsadze A."/>
            <person name="Armour M."/>
            <person name="Olukolu B."/>
            <person name="Poorten T."/>
            <person name="Britton C."/>
            <person name="Davik J."/>
            <person name="Ashrafi H."/>
            <person name="Aiden E.L."/>
            <person name="Borodovsky M."/>
            <person name="Worthington M."/>
        </authorList>
    </citation>
    <scope>NUCLEOTIDE SEQUENCE [LARGE SCALE GENOMIC DNA]</scope>
    <source>
        <strain evidence="2">PI 553951</strain>
    </source>
</reference>
<gene>
    <name evidence="2" type="ORF">M0R45_011122</name>
</gene>
<protein>
    <submittedName>
        <fullName evidence="2">Uncharacterized protein</fullName>
    </submittedName>
</protein>
<sequence length="106" mass="11414">MLQRLRQINARGSNNPPPPPSDPDLNVPTPSRGDGLIDDVLSPLSSSRIVLGPRSARTTRRGNFGLLGPRRLFLDDGALQSEGGSGRRRRGRSVRGGKSVFSGVER</sequence>
<dbReference type="AlphaFoldDB" id="A0AAW1Y8Y3"/>
<feature type="compositionally biased region" description="Basic residues" evidence="1">
    <location>
        <begin position="86"/>
        <end position="95"/>
    </location>
</feature>
<dbReference type="Proteomes" id="UP001457282">
    <property type="component" value="Unassembled WGS sequence"/>
</dbReference>
<feature type="region of interest" description="Disordered" evidence="1">
    <location>
        <begin position="76"/>
        <end position="106"/>
    </location>
</feature>
<evidence type="ECO:0000313" key="2">
    <source>
        <dbReference type="EMBL" id="KAK9945616.1"/>
    </source>
</evidence>
<keyword evidence="3" id="KW-1185">Reference proteome</keyword>
<accession>A0AAW1Y8Y3</accession>
<organism evidence="2 3">
    <name type="scientific">Rubus argutus</name>
    <name type="common">Southern blackberry</name>
    <dbReference type="NCBI Taxonomy" id="59490"/>
    <lineage>
        <taxon>Eukaryota</taxon>
        <taxon>Viridiplantae</taxon>
        <taxon>Streptophyta</taxon>
        <taxon>Embryophyta</taxon>
        <taxon>Tracheophyta</taxon>
        <taxon>Spermatophyta</taxon>
        <taxon>Magnoliopsida</taxon>
        <taxon>eudicotyledons</taxon>
        <taxon>Gunneridae</taxon>
        <taxon>Pentapetalae</taxon>
        <taxon>rosids</taxon>
        <taxon>fabids</taxon>
        <taxon>Rosales</taxon>
        <taxon>Rosaceae</taxon>
        <taxon>Rosoideae</taxon>
        <taxon>Rosoideae incertae sedis</taxon>
        <taxon>Rubus</taxon>
    </lineage>
</organism>
<name>A0AAW1Y8Y3_RUBAR</name>
<proteinExistence type="predicted"/>
<evidence type="ECO:0000256" key="1">
    <source>
        <dbReference type="SAM" id="MobiDB-lite"/>
    </source>
</evidence>
<comment type="caution">
    <text evidence="2">The sequence shown here is derived from an EMBL/GenBank/DDBJ whole genome shotgun (WGS) entry which is preliminary data.</text>
</comment>
<evidence type="ECO:0000313" key="3">
    <source>
        <dbReference type="Proteomes" id="UP001457282"/>
    </source>
</evidence>
<feature type="region of interest" description="Disordered" evidence="1">
    <location>
        <begin position="1"/>
        <end position="40"/>
    </location>
</feature>
<dbReference type="EMBL" id="JBEDUW010000002">
    <property type="protein sequence ID" value="KAK9945616.1"/>
    <property type="molecule type" value="Genomic_DNA"/>
</dbReference>